<dbReference type="Proteomes" id="UP000242525">
    <property type="component" value="Unassembled WGS sequence"/>
</dbReference>
<evidence type="ECO:0000313" key="2">
    <source>
        <dbReference type="Proteomes" id="UP000242525"/>
    </source>
</evidence>
<comment type="caution">
    <text evidence="1">The sequence shown here is derived from an EMBL/GenBank/DDBJ whole genome shotgun (WGS) entry which is preliminary data.</text>
</comment>
<keyword evidence="2" id="KW-1185">Reference proteome</keyword>
<dbReference type="InterPro" id="IPR018607">
    <property type="entry name" value="Ctf8"/>
</dbReference>
<dbReference type="GO" id="GO:0007064">
    <property type="term" value="P:mitotic sister chromatid cohesion"/>
    <property type="evidence" value="ECO:0007669"/>
    <property type="project" value="InterPro"/>
</dbReference>
<name>A0A0J9X5W9_GEOCN</name>
<dbReference type="Pfam" id="PF09696">
    <property type="entry name" value="Ctf8"/>
    <property type="match status" value="1"/>
</dbReference>
<organism evidence="1 2">
    <name type="scientific">Geotrichum candidum</name>
    <name type="common">Oospora lactis</name>
    <name type="synonym">Dipodascus geotrichum</name>
    <dbReference type="NCBI Taxonomy" id="1173061"/>
    <lineage>
        <taxon>Eukaryota</taxon>
        <taxon>Fungi</taxon>
        <taxon>Dikarya</taxon>
        <taxon>Ascomycota</taxon>
        <taxon>Saccharomycotina</taxon>
        <taxon>Dipodascomycetes</taxon>
        <taxon>Dipodascales</taxon>
        <taxon>Dipodascaceae</taxon>
        <taxon>Geotrichum</taxon>
    </lineage>
</organism>
<evidence type="ECO:0000313" key="1">
    <source>
        <dbReference type="EMBL" id="CDO52569.1"/>
    </source>
</evidence>
<reference evidence="1" key="1">
    <citation type="submission" date="2014-03" db="EMBL/GenBank/DDBJ databases">
        <authorList>
            <person name="Casaregola S."/>
        </authorList>
    </citation>
    <scope>NUCLEOTIDE SEQUENCE [LARGE SCALE GENOMIC DNA]</scope>
    <source>
        <strain evidence="1">CLIB 918</strain>
    </source>
</reference>
<dbReference type="STRING" id="1173061.A0A0J9X5W9"/>
<gene>
    <name evidence="1" type="ORF">BN980_GECA03s03970g</name>
</gene>
<dbReference type="GO" id="GO:0031390">
    <property type="term" value="C:Ctf18 RFC-like complex"/>
    <property type="evidence" value="ECO:0007669"/>
    <property type="project" value="InterPro"/>
</dbReference>
<accession>A0A0J9X5W9</accession>
<dbReference type="EMBL" id="CCBN010000003">
    <property type="protein sequence ID" value="CDO52569.1"/>
    <property type="molecule type" value="Genomic_DNA"/>
</dbReference>
<proteinExistence type="predicted"/>
<sequence>MPVAVLNKKLQSNAASDGSVLPQTIQTPSGLALLDIQGTIRIGNKALTGKGGLGLDSQSGNSEDDNGALEHVGEFDFSGVLAGGSEVLMRVGKSQLMRGKLEKLKKPVAILRIESDDQIITEDEVKQIDVVEIVYYKLAFATMPEHVVSTSAR</sequence>
<protein>
    <submittedName>
        <fullName evidence="1">Similar to Saccharomyces cerevisiae YHR191C CTF8 Subunit of a complex with Ctf18p that shares some subunits with Replication Factor C and is required for sister chromatid cohesion</fullName>
    </submittedName>
</protein>
<dbReference type="AlphaFoldDB" id="A0A0J9X5W9"/>
<dbReference type="OrthoDB" id="121932at2759"/>